<evidence type="ECO:0000313" key="2">
    <source>
        <dbReference type="Proteomes" id="UP001596045"/>
    </source>
</evidence>
<gene>
    <name evidence="1" type="ORF">ACFPM8_08625</name>
</gene>
<sequence>MANLRLTDKADFGVMYDAEIQMYDPEWFRSLNFTREMFIAHYANSPSVGFEIDGKMVGGMLLHEKKAHMAVLPEYHGRWALLWMPTLNWLFSLQDPVSVDVAINNDKCIRFLERSNFKRTGVKGIFVGFELSAKYVEHLRQPRSARTGNSG</sequence>
<name>A0ABW0MAG1_9BURK</name>
<protein>
    <submittedName>
        <fullName evidence="1">GNAT family N-acetyltransferase</fullName>
    </submittedName>
</protein>
<reference evidence="2" key="1">
    <citation type="journal article" date="2019" name="Int. J. Syst. Evol. Microbiol.">
        <title>The Global Catalogue of Microorganisms (GCM) 10K type strain sequencing project: providing services to taxonomists for standard genome sequencing and annotation.</title>
        <authorList>
            <consortium name="The Broad Institute Genomics Platform"/>
            <consortium name="The Broad Institute Genome Sequencing Center for Infectious Disease"/>
            <person name="Wu L."/>
            <person name="Ma J."/>
        </authorList>
    </citation>
    <scope>NUCLEOTIDE SEQUENCE [LARGE SCALE GENOMIC DNA]</scope>
    <source>
        <strain evidence="2">JCM 17066</strain>
    </source>
</reference>
<evidence type="ECO:0000313" key="1">
    <source>
        <dbReference type="EMBL" id="MFC5474023.1"/>
    </source>
</evidence>
<dbReference type="Gene3D" id="3.40.630.30">
    <property type="match status" value="1"/>
</dbReference>
<organism evidence="1 2">
    <name type="scientific">Paraherbaspirillum soli</name>
    <dbReference type="NCBI Taxonomy" id="631222"/>
    <lineage>
        <taxon>Bacteria</taxon>
        <taxon>Pseudomonadati</taxon>
        <taxon>Pseudomonadota</taxon>
        <taxon>Betaproteobacteria</taxon>
        <taxon>Burkholderiales</taxon>
        <taxon>Oxalobacteraceae</taxon>
        <taxon>Paraherbaspirillum</taxon>
    </lineage>
</organism>
<dbReference type="EMBL" id="JBHSMT010000013">
    <property type="protein sequence ID" value="MFC5474023.1"/>
    <property type="molecule type" value="Genomic_DNA"/>
</dbReference>
<dbReference type="RefSeq" id="WP_378997078.1">
    <property type="nucleotide sequence ID" value="NZ_JBHSMT010000013.1"/>
</dbReference>
<dbReference type="SUPFAM" id="SSF55729">
    <property type="entry name" value="Acyl-CoA N-acyltransferases (Nat)"/>
    <property type="match status" value="1"/>
</dbReference>
<proteinExistence type="predicted"/>
<dbReference type="InterPro" id="IPR016181">
    <property type="entry name" value="Acyl_CoA_acyltransferase"/>
</dbReference>
<dbReference type="Proteomes" id="UP001596045">
    <property type="component" value="Unassembled WGS sequence"/>
</dbReference>
<accession>A0ABW0MAG1</accession>
<keyword evidence="2" id="KW-1185">Reference proteome</keyword>
<comment type="caution">
    <text evidence="1">The sequence shown here is derived from an EMBL/GenBank/DDBJ whole genome shotgun (WGS) entry which is preliminary data.</text>
</comment>